<organism evidence="1 2">
    <name type="scientific">Caerostris extrusa</name>
    <name type="common">Bark spider</name>
    <name type="synonym">Caerostris bankana</name>
    <dbReference type="NCBI Taxonomy" id="172846"/>
    <lineage>
        <taxon>Eukaryota</taxon>
        <taxon>Metazoa</taxon>
        <taxon>Ecdysozoa</taxon>
        <taxon>Arthropoda</taxon>
        <taxon>Chelicerata</taxon>
        <taxon>Arachnida</taxon>
        <taxon>Araneae</taxon>
        <taxon>Araneomorphae</taxon>
        <taxon>Entelegynae</taxon>
        <taxon>Araneoidea</taxon>
        <taxon>Araneidae</taxon>
        <taxon>Caerostris</taxon>
    </lineage>
</organism>
<proteinExistence type="predicted"/>
<name>A0AAV4WJ42_CAEEX</name>
<reference evidence="1 2" key="1">
    <citation type="submission" date="2021-06" db="EMBL/GenBank/DDBJ databases">
        <title>Caerostris extrusa draft genome.</title>
        <authorList>
            <person name="Kono N."/>
            <person name="Arakawa K."/>
        </authorList>
    </citation>
    <scope>NUCLEOTIDE SEQUENCE [LARGE SCALE GENOMIC DNA]</scope>
</reference>
<evidence type="ECO:0000313" key="2">
    <source>
        <dbReference type="Proteomes" id="UP001054945"/>
    </source>
</evidence>
<dbReference type="Proteomes" id="UP001054945">
    <property type="component" value="Unassembled WGS sequence"/>
</dbReference>
<evidence type="ECO:0000313" key="1">
    <source>
        <dbReference type="EMBL" id="GIY81884.1"/>
    </source>
</evidence>
<gene>
    <name evidence="1" type="ORF">CEXT_703291</name>
</gene>
<sequence length="115" mass="13152">MLSNNYFSQSVDAVIIYYIRAQLDPCRDATTVHMTRSKTIGFDSMYNDSEEAGNLLQVHGNFRWAEKRAKQAIVPLQISSFLHGKKVTIELRALREVGNDRKGEKQKSKKFKSSL</sequence>
<accession>A0AAV4WJ42</accession>
<protein>
    <submittedName>
        <fullName evidence="1">Uncharacterized protein</fullName>
    </submittedName>
</protein>
<keyword evidence="2" id="KW-1185">Reference proteome</keyword>
<dbReference type="AlphaFoldDB" id="A0AAV4WJ42"/>
<comment type="caution">
    <text evidence="1">The sequence shown here is derived from an EMBL/GenBank/DDBJ whole genome shotgun (WGS) entry which is preliminary data.</text>
</comment>
<dbReference type="EMBL" id="BPLR01016176">
    <property type="protein sequence ID" value="GIY81884.1"/>
    <property type="molecule type" value="Genomic_DNA"/>
</dbReference>